<feature type="transmembrane region" description="Helical" evidence="2">
    <location>
        <begin position="12"/>
        <end position="30"/>
    </location>
</feature>
<dbReference type="InterPro" id="IPR058637">
    <property type="entry name" value="YknX-like_C"/>
</dbReference>
<evidence type="ECO:0000313" key="5">
    <source>
        <dbReference type="EMBL" id="AXI03163.1"/>
    </source>
</evidence>
<keyword evidence="2" id="KW-0812">Transmembrane</keyword>
<reference evidence="5 6" key="1">
    <citation type="submission" date="2018-07" db="EMBL/GenBank/DDBJ databases">
        <title>Genome sequencing of Moraxellaceae gen. HYN0046.</title>
        <authorList>
            <person name="Kim M."/>
            <person name="Yi H."/>
        </authorList>
    </citation>
    <scope>NUCLEOTIDE SEQUENCE [LARGE SCALE GENOMIC DNA]</scope>
    <source>
        <strain evidence="5 6">HYN0046</strain>
    </source>
</reference>
<dbReference type="Gene3D" id="2.40.420.20">
    <property type="match status" value="1"/>
</dbReference>
<accession>A0A345P7A4</accession>
<dbReference type="GO" id="GO:1990281">
    <property type="term" value="C:efflux pump complex"/>
    <property type="evidence" value="ECO:0007669"/>
    <property type="project" value="TreeGrafter"/>
</dbReference>
<evidence type="ECO:0000259" key="3">
    <source>
        <dbReference type="Pfam" id="PF25954"/>
    </source>
</evidence>
<dbReference type="Proteomes" id="UP000253940">
    <property type="component" value="Chromosome"/>
</dbReference>
<dbReference type="OrthoDB" id="7265739at2"/>
<dbReference type="EMBL" id="CP031222">
    <property type="protein sequence ID" value="AXI03163.1"/>
    <property type="molecule type" value="Genomic_DNA"/>
</dbReference>
<comment type="similarity">
    <text evidence="1">Belongs to the membrane fusion protein (MFP) (TC 8.A.1) family.</text>
</comment>
<keyword evidence="2" id="KW-0472">Membrane</keyword>
<feature type="domain" description="YknX-like C-terminal permuted SH3-like" evidence="4">
    <location>
        <begin position="306"/>
        <end position="375"/>
    </location>
</feature>
<evidence type="ECO:0000256" key="2">
    <source>
        <dbReference type="SAM" id="Phobius"/>
    </source>
</evidence>
<dbReference type="AlphaFoldDB" id="A0A345P7A4"/>
<organism evidence="5 6">
    <name type="scientific">Aquirhabdus parva</name>
    <dbReference type="NCBI Taxonomy" id="2283318"/>
    <lineage>
        <taxon>Bacteria</taxon>
        <taxon>Pseudomonadati</taxon>
        <taxon>Pseudomonadota</taxon>
        <taxon>Gammaproteobacteria</taxon>
        <taxon>Moraxellales</taxon>
        <taxon>Moraxellaceae</taxon>
        <taxon>Aquirhabdus</taxon>
    </lineage>
</organism>
<name>A0A345P7A4_9GAMM</name>
<dbReference type="PANTHER" id="PTHR30469">
    <property type="entry name" value="MULTIDRUG RESISTANCE PROTEIN MDTA"/>
    <property type="match status" value="1"/>
</dbReference>
<dbReference type="GO" id="GO:0015562">
    <property type="term" value="F:efflux transmembrane transporter activity"/>
    <property type="evidence" value="ECO:0007669"/>
    <property type="project" value="TreeGrafter"/>
</dbReference>
<dbReference type="InterPro" id="IPR006143">
    <property type="entry name" value="RND_pump_MFP"/>
</dbReference>
<evidence type="ECO:0000256" key="1">
    <source>
        <dbReference type="ARBA" id="ARBA00009477"/>
    </source>
</evidence>
<keyword evidence="6" id="KW-1185">Reference proteome</keyword>
<evidence type="ECO:0000313" key="6">
    <source>
        <dbReference type="Proteomes" id="UP000253940"/>
    </source>
</evidence>
<feature type="domain" description="CusB-like beta-barrel" evidence="3">
    <location>
        <begin position="229"/>
        <end position="300"/>
    </location>
</feature>
<dbReference type="Pfam" id="PF25989">
    <property type="entry name" value="YknX_C"/>
    <property type="match status" value="1"/>
</dbReference>
<sequence>MNMLRLKSKPTLIIALIVLIIGLVGGLFVFSKHDDPKKSTKDEATKNDKPALSVDLAKPRMMQVPVTISANGNITAWQEASIGSEANGLRLTNVFVNVGDVVHAGQELARFAPETIQANVAQSEASLLQTQANAAQDFANAERAKSLDAEGALSKQDISLYITNAKAAKAKIEAAQAVLNAQKLQLKFTKVIAPDDGIISSRTASVGAVVIGGTELFRMILKSRLEWRAEVTSDEVHKIKIGDIATIDSIDGTQIKGKVRMIAPTVDAQTRMALVYIDLPIMQNTNSPIKAGMYARGSINLNKSSALTLPQTAVIMRDGFNYVFALVANNKVEQIKVKTGHLIDDQLEILSPLPANVQVVANGGTFLNNGDTVRVVTNTNAKTADLISHPLAKTAP</sequence>
<keyword evidence="2" id="KW-1133">Transmembrane helix</keyword>
<dbReference type="SUPFAM" id="SSF111369">
    <property type="entry name" value="HlyD-like secretion proteins"/>
    <property type="match status" value="1"/>
</dbReference>
<gene>
    <name evidence="5" type="ORF">HYN46_10130</name>
</gene>
<dbReference type="Gene3D" id="1.10.287.470">
    <property type="entry name" value="Helix hairpin bin"/>
    <property type="match status" value="1"/>
</dbReference>
<dbReference type="Gene3D" id="2.40.50.100">
    <property type="match status" value="1"/>
</dbReference>
<dbReference type="PANTHER" id="PTHR30469:SF15">
    <property type="entry name" value="HLYD FAMILY OF SECRETION PROTEINS"/>
    <property type="match status" value="1"/>
</dbReference>
<protein>
    <submittedName>
        <fullName evidence="5">Efflux RND transporter periplasmic adaptor subunit</fullName>
    </submittedName>
</protein>
<dbReference type="KEGG" id="mbah:HYN46_10130"/>
<evidence type="ECO:0000259" key="4">
    <source>
        <dbReference type="Pfam" id="PF25989"/>
    </source>
</evidence>
<dbReference type="Gene3D" id="2.40.30.170">
    <property type="match status" value="1"/>
</dbReference>
<dbReference type="NCBIfam" id="TIGR01730">
    <property type="entry name" value="RND_mfp"/>
    <property type="match status" value="1"/>
</dbReference>
<dbReference type="InterPro" id="IPR058792">
    <property type="entry name" value="Beta-barrel_RND_2"/>
</dbReference>
<dbReference type="Pfam" id="PF25954">
    <property type="entry name" value="Beta-barrel_RND_2"/>
    <property type="match status" value="1"/>
</dbReference>
<proteinExistence type="inferred from homology"/>